<dbReference type="InterPro" id="IPR036867">
    <property type="entry name" value="R3H_dom_sf"/>
</dbReference>
<dbReference type="PROSITE" id="PS51061">
    <property type="entry name" value="R3H"/>
    <property type="match status" value="1"/>
</dbReference>
<dbReference type="FunFam" id="3.30.1370.50:FF:000002">
    <property type="entry name" value="Immunoglobulin mu DNA-binding protein 2"/>
    <property type="match status" value="1"/>
</dbReference>
<dbReference type="InterPro" id="IPR048333">
    <property type="entry name" value="HA2_WH"/>
</dbReference>
<dbReference type="PROSITE" id="PS51192">
    <property type="entry name" value="HELICASE_ATP_BIND_1"/>
    <property type="match status" value="1"/>
</dbReference>
<dbReference type="Pfam" id="PF04408">
    <property type="entry name" value="WHD_HA2"/>
    <property type="match status" value="1"/>
</dbReference>
<dbReference type="FunFam" id="1.20.120.1080:FF:000011">
    <property type="entry name" value="DExH-box ATP-dependent RNA helicase DExH6"/>
    <property type="match status" value="1"/>
</dbReference>
<dbReference type="EMBL" id="JAMYWD010000001">
    <property type="protein sequence ID" value="KAJ4981951.1"/>
    <property type="molecule type" value="Genomic_DNA"/>
</dbReference>
<evidence type="ECO:0000256" key="9">
    <source>
        <dbReference type="ARBA" id="ARBA00060772"/>
    </source>
</evidence>
<dbReference type="InterPro" id="IPR036770">
    <property type="entry name" value="Ankyrin_rpt-contain_sf"/>
</dbReference>
<feature type="domain" description="Helicase ATP-binding" evidence="12">
    <location>
        <begin position="206"/>
        <end position="387"/>
    </location>
</feature>
<dbReference type="Proteomes" id="UP001141806">
    <property type="component" value="Unassembled WGS sequence"/>
</dbReference>
<comment type="catalytic activity">
    <reaction evidence="8">
        <text>ATP + H2O = ADP + phosphate + H(+)</text>
        <dbReference type="Rhea" id="RHEA:13065"/>
        <dbReference type="ChEBI" id="CHEBI:15377"/>
        <dbReference type="ChEBI" id="CHEBI:15378"/>
        <dbReference type="ChEBI" id="CHEBI:30616"/>
        <dbReference type="ChEBI" id="CHEBI:43474"/>
        <dbReference type="ChEBI" id="CHEBI:456216"/>
        <dbReference type="EC" id="3.6.4.13"/>
    </reaction>
</comment>
<feature type="region of interest" description="Disordered" evidence="10">
    <location>
        <begin position="1"/>
        <end position="33"/>
    </location>
</feature>
<evidence type="ECO:0000256" key="2">
    <source>
        <dbReference type="ARBA" id="ARBA00022741"/>
    </source>
</evidence>
<dbReference type="SMART" id="SM00490">
    <property type="entry name" value="HELICc"/>
    <property type="match status" value="1"/>
</dbReference>
<dbReference type="Gene3D" id="1.20.120.1080">
    <property type="match status" value="1"/>
</dbReference>
<organism evidence="14 15">
    <name type="scientific">Protea cynaroides</name>
    <dbReference type="NCBI Taxonomy" id="273540"/>
    <lineage>
        <taxon>Eukaryota</taxon>
        <taxon>Viridiplantae</taxon>
        <taxon>Streptophyta</taxon>
        <taxon>Embryophyta</taxon>
        <taxon>Tracheophyta</taxon>
        <taxon>Spermatophyta</taxon>
        <taxon>Magnoliopsida</taxon>
        <taxon>Proteales</taxon>
        <taxon>Proteaceae</taxon>
        <taxon>Protea</taxon>
    </lineage>
</organism>
<evidence type="ECO:0000259" key="11">
    <source>
        <dbReference type="PROSITE" id="PS51061"/>
    </source>
</evidence>
<evidence type="ECO:0000313" key="14">
    <source>
        <dbReference type="EMBL" id="KAJ4981951.1"/>
    </source>
</evidence>
<dbReference type="OrthoDB" id="5600252at2759"/>
<feature type="compositionally biased region" description="Acidic residues" evidence="10">
    <location>
        <begin position="1010"/>
        <end position="1026"/>
    </location>
</feature>
<dbReference type="CDD" id="cd18791">
    <property type="entry name" value="SF2_C_RHA"/>
    <property type="match status" value="1"/>
</dbReference>
<dbReference type="Pfam" id="PF07717">
    <property type="entry name" value="OB_NTP_bind"/>
    <property type="match status" value="1"/>
</dbReference>
<keyword evidence="6" id="KW-0694">RNA-binding</keyword>
<dbReference type="Gene3D" id="3.30.1370.50">
    <property type="entry name" value="R3H-like domain"/>
    <property type="match status" value="1"/>
</dbReference>
<evidence type="ECO:0000256" key="3">
    <source>
        <dbReference type="ARBA" id="ARBA00022801"/>
    </source>
</evidence>
<dbReference type="GO" id="GO:0003677">
    <property type="term" value="F:DNA binding"/>
    <property type="evidence" value="ECO:0007669"/>
    <property type="project" value="UniProtKB-ARBA"/>
</dbReference>
<evidence type="ECO:0000256" key="4">
    <source>
        <dbReference type="ARBA" id="ARBA00022806"/>
    </source>
</evidence>
<feature type="compositionally biased region" description="Basic residues" evidence="10">
    <location>
        <begin position="1"/>
        <end position="11"/>
    </location>
</feature>
<evidence type="ECO:0008006" key="16">
    <source>
        <dbReference type="Google" id="ProtNLM"/>
    </source>
</evidence>
<evidence type="ECO:0000256" key="1">
    <source>
        <dbReference type="ARBA" id="ARBA00004123"/>
    </source>
</evidence>
<feature type="compositionally biased region" description="Basic and acidic residues" evidence="10">
    <location>
        <begin position="13"/>
        <end position="24"/>
    </location>
</feature>
<keyword evidence="7" id="KW-0539">Nucleus</keyword>
<reference evidence="14" key="1">
    <citation type="journal article" date="2023" name="Plant J.">
        <title>The genome of the king protea, Protea cynaroides.</title>
        <authorList>
            <person name="Chang J."/>
            <person name="Duong T.A."/>
            <person name="Schoeman C."/>
            <person name="Ma X."/>
            <person name="Roodt D."/>
            <person name="Barker N."/>
            <person name="Li Z."/>
            <person name="Van de Peer Y."/>
            <person name="Mizrachi E."/>
        </authorList>
    </citation>
    <scope>NUCLEOTIDE SEQUENCE</scope>
    <source>
        <tissue evidence="14">Young leaves</tissue>
    </source>
</reference>
<dbReference type="PANTHER" id="PTHR18934">
    <property type="entry name" value="ATP-DEPENDENT RNA HELICASE"/>
    <property type="match status" value="1"/>
</dbReference>
<dbReference type="InterPro" id="IPR001374">
    <property type="entry name" value="R3H_dom"/>
</dbReference>
<dbReference type="Pfam" id="PF00270">
    <property type="entry name" value="DEAD"/>
    <property type="match status" value="1"/>
</dbReference>
<sequence length="1297" mass="143905">MAKSGRRRQNKGQKNEGQNKENKTQKRNTGVTENTRVRISKILDEFFAGNDEAYTFEAGLSNVERAAVHALCRKMGVVSKSSGRDIERRVTVYKKKKQKSDGVKGDEDLTCLTFSEETKLVLQDLFTRFPPDERELNWEKSGNKDVKAHKIHWKKDDSFSKPSQNKVEIAKKMKSLASRTEKDPHLRKISEERSKLPIASFRDVITSTLESHQVVLISGETGCGKTTQVPQFLLDYKWGKGETCKIVCTQPRRISAISVAERIAYERGENVGDTVGYKIRLETKGGKNSSIMFCTNGVILRVLVGKGKGTTSSSKEASVDTLNDFLEITHIIVDEIHERDRFSDFMLAILRDILPSCPHLRVILMSATLDAERFSQYFGGCPVIRVPGFTYPVKGFYLEDVLSILKSTEDNHLDSSLVTTELTEEERVTLDEAINLAWASDEFDPLLELVSSEETPKIYNYQHSLTGVSPLMVFAGKGRVGDVCMLLSFGADCHLRAKDGTTALQWAERENQGEAAEIIKQHIANALTQSVEEQQLIEKYLETVDPERIDALLIEKLLRKICTDSKEGAILVFLPGWDDINKTLERLLASPFFKDSSKFMIISLHSMVPSAEQKKVFRHPPAGCRKVILSTNIAETAVTIDDVVYVIDSGRMKEKSYDPYNNVSTLRSSWVSKASAKQREGRAGRCQAGICYHLFSKTRAASLQDFQVPEIKRMPIEELCLQVKLIDPNCRIVDFLHKTLDPPVLESIRNAITVLQDIGALSQDEGLTELGEKLGSLPVHPSISKMLFFSIIMNCLDPALTLACASDLKDPFVLPMASDERKRAAAAKTELASLYGGHSDHFMVVAAFDCWKSAKQKGQEKQFCAQYFVSSSVMSMLSALRMQLQRELTRNGFIPEDISSCSLNARDPGILHAVLVAGLYPMVGRMLPPLLSAQKAMLETASGAKVRLHPHSSNFKLSLDRSNRRPLLIYDEITRGDGGMYIKNCTVVGPYPLLLLATDMVVAPSKQNEDVESDEDADASGTDEGEMEMHTTSAGERRERIMSSPDNIVSVVVDRWLNFEATALDVAQIYCLRERLAAAILFKVTNSREVLPPALGASVYAIACFLSYDGLSGISLPSKSIESLTLMVNAARINKDAAGEEVQFHGQGGSRVMVPDSSSTFLRSLMSDDNTRHKTPSNNHKPKRPAPINKRQNEPPAPLPLASVATMANLPYYHNPRAPVHSYVSSRPPPQPFAPLVTNPYLAVPPVANPHQVFPVATNQYLNAQQSLAGHGSGRFGPYGGRGGHFKRHRGARPQLQ</sequence>
<dbReference type="PANTHER" id="PTHR18934:SF213">
    <property type="entry name" value="3'-5' RNA HELICASE YTHDC2"/>
    <property type="match status" value="1"/>
</dbReference>
<dbReference type="InterPro" id="IPR014001">
    <property type="entry name" value="Helicase_ATP-bd"/>
</dbReference>
<dbReference type="SMART" id="SM00487">
    <property type="entry name" value="DEXDc"/>
    <property type="match status" value="1"/>
</dbReference>
<feature type="region of interest" description="Disordered" evidence="10">
    <location>
        <begin position="1005"/>
        <end position="1040"/>
    </location>
</feature>
<evidence type="ECO:0000256" key="10">
    <source>
        <dbReference type="SAM" id="MobiDB-lite"/>
    </source>
</evidence>
<dbReference type="PROSITE" id="PS51194">
    <property type="entry name" value="HELICASE_CTER"/>
    <property type="match status" value="1"/>
</dbReference>
<dbReference type="FunFam" id="3.40.50.300:FF:000860">
    <property type="entry name" value="DExH-box ATP-dependent RNA helicase DExH6"/>
    <property type="match status" value="1"/>
</dbReference>
<comment type="subcellular location">
    <subcellularLocation>
        <location evidence="1">Nucleus</location>
    </subcellularLocation>
</comment>
<evidence type="ECO:0000256" key="5">
    <source>
        <dbReference type="ARBA" id="ARBA00022840"/>
    </source>
</evidence>
<dbReference type="InterPro" id="IPR011545">
    <property type="entry name" value="DEAD/DEAH_box_helicase_dom"/>
</dbReference>
<evidence type="ECO:0000256" key="8">
    <source>
        <dbReference type="ARBA" id="ARBA00047984"/>
    </source>
</evidence>
<feature type="domain" description="R3H" evidence="11">
    <location>
        <begin position="33"/>
        <end position="96"/>
    </location>
</feature>
<dbReference type="GO" id="GO:0003724">
    <property type="term" value="F:RNA helicase activity"/>
    <property type="evidence" value="ECO:0007669"/>
    <property type="project" value="UniProtKB-EC"/>
</dbReference>
<dbReference type="Gene3D" id="1.25.40.20">
    <property type="entry name" value="Ankyrin repeat-containing domain"/>
    <property type="match status" value="1"/>
</dbReference>
<accession>A0A9Q0L584</accession>
<evidence type="ECO:0000313" key="15">
    <source>
        <dbReference type="Proteomes" id="UP001141806"/>
    </source>
</evidence>
<dbReference type="InterPro" id="IPR001650">
    <property type="entry name" value="Helicase_C-like"/>
</dbReference>
<evidence type="ECO:0000259" key="12">
    <source>
        <dbReference type="PROSITE" id="PS51192"/>
    </source>
</evidence>
<dbReference type="GO" id="GO:0005524">
    <property type="term" value="F:ATP binding"/>
    <property type="evidence" value="ECO:0007669"/>
    <property type="project" value="UniProtKB-KW"/>
</dbReference>
<comment type="similarity">
    <text evidence="9">Belongs to the DExH box helicase family.</text>
</comment>
<dbReference type="SMART" id="SM00847">
    <property type="entry name" value="HA2"/>
    <property type="match status" value="1"/>
</dbReference>
<dbReference type="SUPFAM" id="SSF52540">
    <property type="entry name" value="P-loop containing nucleoside triphosphate hydrolases"/>
    <property type="match status" value="2"/>
</dbReference>
<dbReference type="GO" id="GO:0016787">
    <property type="term" value="F:hydrolase activity"/>
    <property type="evidence" value="ECO:0007669"/>
    <property type="project" value="UniProtKB-KW"/>
</dbReference>
<dbReference type="InterPro" id="IPR027417">
    <property type="entry name" value="P-loop_NTPase"/>
</dbReference>
<dbReference type="FunFam" id="3.40.50.300:FF:000526">
    <property type="entry name" value="DExH-box ATP-dependent RNA helicase DExH3"/>
    <property type="match status" value="1"/>
</dbReference>
<dbReference type="InterPro" id="IPR011709">
    <property type="entry name" value="DEAD-box_helicase_OB_fold"/>
</dbReference>
<gene>
    <name evidence="14" type="ORF">NE237_032788</name>
</gene>
<comment type="caution">
    <text evidence="14">The sequence shown here is derived from an EMBL/GenBank/DDBJ whole genome shotgun (WGS) entry which is preliminary data.</text>
</comment>
<evidence type="ECO:0000256" key="7">
    <source>
        <dbReference type="ARBA" id="ARBA00023242"/>
    </source>
</evidence>
<dbReference type="Pfam" id="PF21010">
    <property type="entry name" value="HA2_C"/>
    <property type="match status" value="1"/>
</dbReference>
<dbReference type="Pfam" id="PF00271">
    <property type="entry name" value="Helicase_C"/>
    <property type="match status" value="1"/>
</dbReference>
<keyword evidence="4" id="KW-0347">Helicase</keyword>
<keyword evidence="5" id="KW-0067">ATP-binding</keyword>
<dbReference type="Gene3D" id="3.40.50.300">
    <property type="entry name" value="P-loop containing nucleotide triphosphate hydrolases"/>
    <property type="match status" value="2"/>
</dbReference>
<dbReference type="Pfam" id="PF01424">
    <property type="entry name" value="R3H"/>
    <property type="match status" value="1"/>
</dbReference>
<keyword evidence="3" id="KW-0378">Hydrolase</keyword>
<protein>
    <recommendedName>
        <fullName evidence="16">RNA helicase</fullName>
    </recommendedName>
</protein>
<evidence type="ECO:0000259" key="13">
    <source>
        <dbReference type="PROSITE" id="PS51194"/>
    </source>
</evidence>
<name>A0A9Q0L584_9MAGN</name>
<dbReference type="SUPFAM" id="SSF82708">
    <property type="entry name" value="R3H domain"/>
    <property type="match status" value="1"/>
</dbReference>
<dbReference type="GO" id="GO:0005634">
    <property type="term" value="C:nucleus"/>
    <property type="evidence" value="ECO:0007669"/>
    <property type="project" value="UniProtKB-SubCell"/>
</dbReference>
<dbReference type="CDD" id="cd17917">
    <property type="entry name" value="DEXHc_RHA-like"/>
    <property type="match status" value="1"/>
</dbReference>
<evidence type="ECO:0000256" key="6">
    <source>
        <dbReference type="ARBA" id="ARBA00022884"/>
    </source>
</evidence>
<feature type="region of interest" description="Disordered" evidence="10">
    <location>
        <begin position="1167"/>
        <end position="1199"/>
    </location>
</feature>
<proteinExistence type="inferred from homology"/>
<keyword evidence="15" id="KW-1185">Reference proteome</keyword>
<dbReference type="SUPFAM" id="SSF48403">
    <property type="entry name" value="Ankyrin repeat"/>
    <property type="match status" value="1"/>
</dbReference>
<dbReference type="GO" id="GO:0003723">
    <property type="term" value="F:RNA binding"/>
    <property type="evidence" value="ECO:0007669"/>
    <property type="project" value="UniProtKB-KW"/>
</dbReference>
<dbReference type="SMART" id="SM00393">
    <property type="entry name" value="R3H"/>
    <property type="match status" value="1"/>
</dbReference>
<feature type="domain" description="Helicase C-terminal" evidence="13">
    <location>
        <begin position="553"/>
        <end position="727"/>
    </location>
</feature>
<dbReference type="InterPro" id="IPR007502">
    <property type="entry name" value="Helicase-assoc_dom"/>
</dbReference>
<keyword evidence="2" id="KW-0547">Nucleotide-binding</keyword>